<feature type="compositionally biased region" description="Basic and acidic residues" evidence="1">
    <location>
        <begin position="47"/>
        <end position="68"/>
    </location>
</feature>
<feature type="compositionally biased region" description="Acidic residues" evidence="1">
    <location>
        <begin position="251"/>
        <end position="264"/>
    </location>
</feature>
<comment type="caution">
    <text evidence="2">The sequence shown here is derived from an EMBL/GenBank/DDBJ whole genome shotgun (WGS) entry which is preliminary data.</text>
</comment>
<evidence type="ECO:0000313" key="2">
    <source>
        <dbReference type="EMBL" id="GIQ79580.1"/>
    </source>
</evidence>
<feature type="compositionally biased region" description="Acidic residues" evidence="1">
    <location>
        <begin position="463"/>
        <end position="487"/>
    </location>
</feature>
<reference evidence="2 3" key="1">
    <citation type="journal article" date="2018" name="PLoS ONE">
        <title>The draft genome of Kipferlia bialata reveals reductive genome evolution in fornicate parasites.</title>
        <authorList>
            <person name="Tanifuji G."/>
            <person name="Takabayashi S."/>
            <person name="Kume K."/>
            <person name="Takagi M."/>
            <person name="Nakayama T."/>
            <person name="Kamikawa R."/>
            <person name="Inagaki Y."/>
            <person name="Hashimoto T."/>
        </authorList>
    </citation>
    <scope>NUCLEOTIDE SEQUENCE [LARGE SCALE GENOMIC DNA]</scope>
    <source>
        <strain evidence="2">NY0173</strain>
    </source>
</reference>
<keyword evidence="3" id="KW-1185">Reference proteome</keyword>
<dbReference type="AlphaFoldDB" id="A0A9K3CNQ7"/>
<evidence type="ECO:0000256" key="1">
    <source>
        <dbReference type="SAM" id="MobiDB-lite"/>
    </source>
</evidence>
<proteinExistence type="predicted"/>
<accession>A0A9K3CNQ7</accession>
<protein>
    <submittedName>
        <fullName evidence="2">Uncharacterized protein</fullName>
    </submittedName>
</protein>
<feature type="compositionally biased region" description="Basic residues" evidence="1">
    <location>
        <begin position="498"/>
        <end position="529"/>
    </location>
</feature>
<dbReference type="EMBL" id="BDIP01000023">
    <property type="protein sequence ID" value="GIQ79580.1"/>
    <property type="molecule type" value="Genomic_DNA"/>
</dbReference>
<feature type="region of interest" description="Disordered" evidence="1">
    <location>
        <begin position="453"/>
        <end position="529"/>
    </location>
</feature>
<feature type="compositionally biased region" description="Acidic residues" evidence="1">
    <location>
        <begin position="271"/>
        <end position="285"/>
    </location>
</feature>
<gene>
    <name evidence="2" type="ORF">KIPB_000243</name>
</gene>
<organism evidence="2 3">
    <name type="scientific">Kipferlia bialata</name>
    <dbReference type="NCBI Taxonomy" id="797122"/>
    <lineage>
        <taxon>Eukaryota</taxon>
        <taxon>Metamonada</taxon>
        <taxon>Carpediemonas-like organisms</taxon>
        <taxon>Kipferlia</taxon>
    </lineage>
</organism>
<feature type="compositionally biased region" description="Low complexity" evidence="1">
    <location>
        <begin position="213"/>
        <end position="233"/>
    </location>
</feature>
<feature type="compositionally biased region" description="Basic and acidic residues" evidence="1">
    <location>
        <begin position="202"/>
        <end position="211"/>
    </location>
</feature>
<feature type="region of interest" description="Disordered" evidence="1">
    <location>
        <begin position="123"/>
        <end position="233"/>
    </location>
</feature>
<name>A0A9K3CNQ7_9EUKA</name>
<feature type="region of interest" description="Disordered" evidence="1">
    <location>
        <begin position="251"/>
        <end position="285"/>
    </location>
</feature>
<evidence type="ECO:0000313" key="3">
    <source>
        <dbReference type="Proteomes" id="UP000265618"/>
    </source>
</evidence>
<dbReference type="Proteomes" id="UP000265618">
    <property type="component" value="Unassembled WGS sequence"/>
</dbReference>
<sequence length="529" mass="55261">MGGKPSKRSTAGDTPKPTIPSKPLASYPGLVAPPVPDSTVSPAPVVDAKEPVAVDTVHDLTDPQRHPPGEPIVAVSSPVWEGEVEPVTTTIETVLAHSHPKVQGKASPQYESIEPVHFEGFKEGAEGEEAEAPPAVEAPQVVPPSPEIKCPTKRHHREVTPTTPATALPPEAEGGAGTPPSPAVEEPVPKREAPAVLTPKGEGGETLRETEPQVEVETPAVEPVVEGTSPVEAGEVPVSVVDVVDLESEAVTETPAEVEVEEVEVPTTEGEREEVGEEESVPVTADEVEASIDAMIEVETGEREGERGERATLAGDYDALIVSAKDTQAMTESVAAEVAIALEEVQAADYLIGETQGDVFRDQELPEPESSPETAPVSVGAEVEAEAEEVGEVPTAEEVDADIDRMILVETTPVVAEVKEGEGEEITAETETEAVEVAAEGVVKAAEEVAEEVAVEVIPAETGEADAEGEGEEEEEEEESEPQEEDAAGTASEETAPKKHPQSHAKKGGKGGKGGKKGKGKGKGGRRRR</sequence>
<feature type="region of interest" description="Disordered" evidence="1">
    <location>
        <begin position="361"/>
        <end position="380"/>
    </location>
</feature>
<feature type="compositionally biased region" description="Low complexity" evidence="1">
    <location>
        <begin position="160"/>
        <end position="173"/>
    </location>
</feature>
<feature type="region of interest" description="Disordered" evidence="1">
    <location>
        <begin position="1"/>
        <end position="71"/>
    </location>
</feature>